<evidence type="ECO:0000256" key="1">
    <source>
        <dbReference type="ARBA" id="ARBA00022505"/>
    </source>
</evidence>
<dbReference type="InterPro" id="IPR046867">
    <property type="entry name" value="AldOxase/xan_DH_MoCoBD2"/>
</dbReference>
<protein>
    <submittedName>
        <fullName evidence="4">Xanthine dehydrogenase, molybdenum binding subunit</fullName>
        <ecNumber evidence="4">1.17.1.4</ecNumber>
    </submittedName>
</protein>
<evidence type="ECO:0000313" key="4">
    <source>
        <dbReference type="EMBL" id="VAX39197.1"/>
    </source>
</evidence>
<feature type="domain" description="Aldehyde oxidase/xanthine dehydrogenase a/b hammerhead" evidence="3">
    <location>
        <begin position="26"/>
        <end position="141"/>
    </location>
</feature>
<proteinExistence type="predicted"/>
<organism evidence="4">
    <name type="scientific">hydrothermal vent metagenome</name>
    <dbReference type="NCBI Taxonomy" id="652676"/>
    <lineage>
        <taxon>unclassified sequences</taxon>
        <taxon>metagenomes</taxon>
        <taxon>ecological metagenomes</taxon>
    </lineage>
</organism>
<dbReference type="SUPFAM" id="SSF56003">
    <property type="entry name" value="Molybdenum cofactor-binding domain"/>
    <property type="match status" value="1"/>
</dbReference>
<dbReference type="SMART" id="SM01008">
    <property type="entry name" value="Ald_Xan_dh_C"/>
    <property type="match status" value="1"/>
</dbReference>
<dbReference type="EMBL" id="UOGL01000312">
    <property type="protein sequence ID" value="VAX39197.1"/>
    <property type="molecule type" value="Genomic_DNA"/>
</dbReference>
<dbReference type="Gene3D" id="3.90.1170.50">
    <property type="entry name" value="Aldehyde oxidase/xanthine dehydrogenase, a/b hammerhead"/>
    <property type="match status" value="1"/>
</dbReference>
<dbReference type="GO" id="GO:0005506">
    <property type="term" value="F:iron ion binding"/>
    <property type="evidence" value="ECO:0007669"/>
    <property type="project" value="InterPro"/>
</dbReference>
<dbReference type="InterPro" id="IPR000674">
    <property type="entry name" value="Ald_Oxase/Xan_DH_a/b"/>
</dbReference>
<dbReference type="Pfam" id="PF02738">
    <property type="entry name" value="MoCoBD_1"/>
    <property type="match status" value="1"/>
</dbReference>
<keyword evidence="1" id="KW-0500">Molybdenum</keyword>
<evidence type="ECO:0000259" key="3">
    <source>
        <dbReference type="SMART" id="SM01008"/>
    </source>
</evidence>
<reference evidence="4" key="1">
    <citation type="submission" date="2018-06" db="EMBL/GenBank/DDBJ databases">
        <authorList>
            <person name="Zhirakovskaya E."/>
        </authorList>
    </citation>
    <scope>NUCLEOTIDE SEQUENCE</scope>
</reference>
<dbReference type="SUPFAM" id="SSF54665">
    <property type="entry name" value="CO dehydrogenase molybdoprotein N-domain-like"/>
    <property type="match status" value="1"/>
</dbReference>
<dbReference type="InterPro" id="IPR016208">
    <property type="entry name" value="Ald_Oxase/xanthine_DH-like"/>
</dbReference>
<keyword evidence="2 4" id="KW-0560">Oxidoreductase</keyword>
<dbReference type="PANTHER" id="PTHR11908:SF132">
    <property type="entry name" value="ALDEHYDE OXIDASE 1-RELATED"/>
    <property type="match status" value="1"/>
</dbReference>
<dbReference type="GO" id="GO:0004854">
    <property type="term" value="F:xanthine dehydrogenase activity"/>
    <property type="evidence" value="ECO:0007669"/>
    <property type="project" value="UniProtKB-EC"/>
</dbReference>
<gene>
    <name evidence="4" type="ORF">MNBD_PLANCTO02-2409</name>
</gene>
<sequence>MPSSTKKQYKIIGTRPVRPDGVDKVTGRARYGGDFKLSGLLHGVTVRSPHAHANIKSIDTSKALALPGVHAVVTADDVPEIDHQMAELGEGMFDLHDLCINVMARGKALYHGHSVAAVVAENVHIAEEAAQLVHVEYEVLTPVMDVQEAMRDDAPILFKDLRTESFAGEKGDKPSNIAKQFRFEKGDIEKGFAEATTIIEREFTTSTVHQGYIEPHNVTAHWNADGHITIWTSTQGSFTVREQLAGLLQLPLSHIKVVPMEIGGGFGGKICVYQEPIAAILSKKTGRPVKMVMNRKEVLQATGPTPGSYMKVKMGVNSNNKLVAASAEIVFEAGAHPGSPVAMGCMCTFACYDIPNGLVDGFDVVLNRPATKAYRAPGSTQVAYAVESVINELCEQLEIDPLEFRLDNAAVEGTRRVDGPAYARIGMWETVDAIQQSEHWKSPKTGKHVGRGVASGFWFNAGMKSSVSAAVNPDGTVTLTEGSTDIGGSRASIAMQFAETLDIPMEDVVPTIVDTDTVGYNDVTGGSRVTYATGWAAYEAARAIKKQMLARAADLWDVPLEKVTYEEGLFKAPENHQMTFKEMAEEAFKAGDPIVENGTSNHNEPGGAFGTHVVDVEVDIDTGKVKILRYTAAQDVGTAIHPSYVEGQLQGGVVQGIGWALNEEYIYDAEGHLRNDNFLDYRMPTCYDVPMIDTILIEVPNPGHPYGVRGVGEVPIVPPPAAIAAAIYDATGIRMTHLPMSPPRLLHELLK</sequence>
<dbReference type="Pfam" id="PF20256">
    <property type="entry name" value="MoCoBD_2"/>
    <property type="match status" value="1"/>
</dbReference>
<evidence type="ECO:0000256" key="2">
    <source>
        <dbReference type="ARBA" id="ARBA00023002"/>
    </source>
</evidence>
<dbReference type="AlphaFoldDB" id="A0A3B1E728"/>
<dbReference type="InterPro" id="IPR008274">
    <property type="entry name" value="AldOxase/xan_DH_MoCoBD1"/>
</dbReference>
<dbReference type="InterPro" id="IPR037165">
    <property type="entry name" value="AldOxase/xan_DH_Mopterin-bd_sf"/>
</dbReference>
<dbReference type="PANTHER" id="PTHR11908">
    <property type="entry name" value="XANTHINE DEHYDROGENASE"/>
    <property type="match status" value="1"/>
</dbReference>
<dbReference type="InterPro" id="IPR036856">
    <property type="entry name" value="Ald_Oxase/Xan_DH_a/b_sf"/>
</dbReference>
<dbReference type="Gene3D" id="3.30.365.10">
    <property type="entry name" value="Aldehyde oxidase/xanthine dehydrogenase, molybdopterin binding domain"/>
    <property type="match status" value="4"/>
</dbReference>
<accession>A0A3B1E728</accession>
<dbReference type="EC" id="1.17.1.4" evidence="4"/>
<name>A0A3B1E728_9ZZZZ</name>
<dbReference type="Pfam" id="PF01315">
    <property type="entry name" value="Ald_Xan_dh_C"/>
    <property type="match status" value="1"/>
</dbReference>